<dbReference type="PANTHER" id="PTHR42733">
    <property type="entry name" value="DJ-1 PROTEIN"/>
    <property type="match status" value="1"/>
</dbReference>
<sequence>MSTQLAGKKVLFITSNTGIERDELVKPFEALKALGASVTHGSSDGGTTQTFVQDTEKDRTVESQAALAGLKASDFDALVIPGGTVNADTLRLDENAQRLAKEFADAGKVIAAICHGPWLLINAGVITGKTLTSYPSVRLDLENAGAAGWVDVEVKQCQANGWILITSRTPNDIPAFNEAIVAALQLA</sequence>
<dbReference type="EMBL" id="JXQW01000031">
    <property type="protein sequence ID" value="KIP99942.1"/>
    <property type="molecule type" value="Genomic_DNA"/>
</dbReference>
<name>A0A0D0KSI0_9PSED</name>
<feature type="domain" description="DJ-1/PfpI" evidence="2">
    <location>
        <begin position="8"/>
        <end position="182"/>
    </location>
</feature>
<gene>
    <name evidence="3" type="ORF">RU08_13015</name>
</gene>
<comment type="caution">
    <text evidence="3">The sequence shown here is derived from an EMBL/GenBank/DDBJ whole genome shotgun (WGS) entry which is preliminary data.</text>
</comment>
<dbReference type="InterPro" id="IPR006286">
    <property type="entry name" value="C56_PfpI-like"/>
</dbReference>
<keyword evidence="3" id="KW-0808">Transferase</keyword>
<dbReference type="Pfam" id="PF01965">
    <property type="entry name" value="DJ-1_PfpI"/>
    <property type="match status" value="1"/>
</dbReference>
<dbReference type="InterPro" id="IPR029062">
    <property type="entry name" value="Class_I_gatase-like"/>
</dbReference>
<dbReference type="PROSITE" id="PS51276">
    <property type="entry name" value="PEPTIDASE_C56_PFPI"/>
    <property type="match status" value="1"/>
</dbReference>
<protein>
    <submittedName>
        <fullName evidence="3">Glutamine amidotransferase</fullName>
    </submittedName>
</protein>
<keyword evidence="3" id="KW-0315">Glutamine amidotransferase</keyword>
<evidence type="ECO:0000313" key="3">
    <source>
        <dbReference type="EMBL" id="KIP99942.1"/>
    </source>
</evidence>
<dbReference type="GO" id="GO:0016740">
    <property type="term" value="F:transferase activity"/>
    <property type="evidence" value="ECO:0007669"/>
    <property type="project" value="UniProtKB-KW"/>
</dbReference>
<dbReference type="OrthoDB" id="9792284at2"/>
<dbReference type="Gene3D" id="3.40.50.880">
    <property type="match status" value="1"/>
</dbReference>
<organism evidence="3 4">
    <name type="scientific">Pseudomonas fulva</name>
    <dbReference type="NCBI Taxonomy" id="47880"/>
    <lineage>
        <taxon>Bacteria</taxon>
        <taxon>Pseudomonadati</taxon>
        <taxon>Pseudomonadota</taxon>
        <taxon>Gammaproteobacteria</taxon>
        <taxon>Pseudomonadales</taxon>
        <taxon>Pseudomonadaceae</taxon>
        <taxon>Pseudomonas</taxon>
    </lineage>
</organism>
<dbReference type="PANTHER" id="PTHR42733:SF12">
    <property type="entry name" value="PROTEINASE"/>
    <property type="match status" value="1"/>
</dbReference>
<evidence type="ECO:0000259" key="2">
    <source>
        <dbReference type="Pfam" id="PF01965"/>
    </source>
</evidence>
<evidence type="ECO:0000313" key="4">
    <source>
        <dbReference type="Proteomes" id="UP000032068"/>
    </source>
</evidence>
<dbReference type="RefSeq" id="WP_042554271.1">
    <property type="nucleotide sequence ID" value="NZ_JXQW01000031.1"/>
</dbReference>
<dbReference type="CDD" id="cd03134">
    <property type="entry name" value="GATase1_PfpI_like"/>
    <property type="match status" value="1"/>
</dbReference>
<dbReference type="NCBIfam" id="TIGR01382">
    <property type="entry name" value="PfpI"/>
    <property type="match status" value="1"/>
</dbReference>
<dbReference type="AlphaFoldDB" id="A0A0D0KSI0"/>
<accession>A0A0D0KSI0</accession>
<dbReference type="Proteomes" id="UP000032068">
    <property type="component" value="Unassembled WGS sequence"/>
</dbReference>
<reference evidence="3 4" key="1">
    <citation type="submission" date="2014-12" db="EMBL/GenBank/DDBJ databases">
        <title>16Stimator: statistical estimation of ribosomal gene copy numbers from draft genome assemblies.</title>
        <authorList>
            <person name="Perisin M.A."/>
            <person name="Vetter M."/>
            <person name="Gilbert J.A."/>
            <person name="Bergelson J."/>
        </authorList>
    </citation>
    <scope>NUCLEOTIDE SEQUENCE [LARGE SCALE GENOMIC DNA]</scope>
    <source>
        <strain evidence="3 4">MEJ086</strain>
    </source>
</reference>
<evidence type="ECO:0000256" key="1">
    <source>
        <dbReference type="ARBA" id="ARBA00008542"/>
    </source>
</evidence>
<proteinExistence type="inferred from homology"/>
<dbReference type="SUPFAM" id="SSF52317">
    <property type="entry name" value="Class I glutamine amidotransferase-like"/>
    <property type="match status" value="1"/>
</dbReference>
<dbReference type="InterPro" id="IPR002818">
    <property type="entry name" value="DJ-1/PfpI"/>
</dbReference>
<comment type="similarity">
    <text evidence="1">Belongs to the peptidase C56 family.</text>
</comment>